<evidence type="ECO:0000313" key="4">
    <source>
        <dbReference type="Proteomes" id="UP001201163"/>
    </source>
</evidence>
<evidence type="ECO:0000256" key="1">
    <source>
        <dbReference type="SAM" id="Phobius"/>
    </source>
</evidence>
<reference evidence="3" key="1">
    <citation type="submission" date="2022-01" db="EMBL/GenBank/DDBJ databases">
        <title>Comparative genomics reveals a dynamic genome evolution in the ectomycorrhizal milk-cap (Lactarius) mushrooms.</title>
        <authorList>
            <consortium name="DOE Joint Genome Institute"/>
            <person name="Lebreton A."/>
            <person name="Tang N."/>
            <person name="Kuo A."/>
            <person name="LaButti K."/>
            <person name="Drula E."/>
            <person name="Barry K."/>
            <person name="Clum A."/>
            <person name="Lipzen A."/>
            <person name="Mousain D."/>
            <person name="Ng V."/>
            <person name="Wang R."/>
            <person name="Wang X."/>
            <person name="Dai Y."/>
            <person name="Henrissat B."/>
            <person name="Grigoriev I.V."/>
            <person name="Guerin-Laguette A."/>
            <person name="Yu F."/>
            <person name="Martin F.M."/>
        </authorList>
    </citation>
    <scope>NUCLEOTIDE SEQUENCE</scope>
    <source>
        <strain evidence="3">QP</strain>
    </source>
</reference>
<feature type="domain" description="DUF6535" evidence="2">
    <location>
        <begin position="1"/>
        <end position="92"/>
    </location>
</feature>
<dbReference type="InterPro" id="IPR045338">
    <property type="entry name" value="DUF6535"/>
</dbReference>
<evidence type="ECO:0000313" key="3">
    <source>
        <dbReference type="EMBL" id="KAH8992118.1"/>
    </source>
</evidence>
<dbReference type="AlphaFoldDB" id="A0AAD4Q8B8"/>
<accession>A0AAD4Q8B8</accession>
<gene>
    <name evidence="3" type="ORF">EDB92DRAFT_632994</name>
</gene>
<dbReference type="Pfam" id="PF20153">
    <property type="entry name" value="DUF6535"/>
    <property type="match status" value="1"/>
</dbReference>
<name>A0AAD4Q8B8_9AGAM</name>
<dbReference type="Proteomes" id="UP001201163">
    <property type="component" value="Unassembled WGS sequence"/>
</dbReference>
<dbReference type="EMBL" id="JAKELL010000024">
    <property type="protein sequence ID" value="KAH8992118.1"/>
    <property type="molecule type" value="Genomic_DNA"/>
</dbReference>
<protein>
    <recommendedName>
        <fullName evidence="2">DUF6535 domain-containing protein</fullName>
    </recommendedName>
</protein>
<keyword evidence="1" id="KW-1133">Transmembrane helix</keyword>
<keyword evidence="1" id="KW-0812">Transmembrane</keyword>
<organism evidence="3 4">
    <name type="scientific">Lactarius akahatsu</name>
    <dbReference type="NCBI Taxonomy" id="416441"/>
    <lineage>
        <taxon>Eukaryota</taxon>
        <taxon>Fungi</taxon>
        <taxon>Dikarya</taxon>
        <taxon>Basidiomycota</taxon>
        <taxon>Agaricomycotina</taxon>
        <taxon>Agaricomycetes</taxon>
        <taxon>Russulales</taxon>
        <taxon>Russulaceae</taxon>
        <taxon>Lactarius</taxon>
    </lineage>
</organism>
<proteinExistence type="predicted"/>
<comment type="caution">
    <text evidence="3">The sequence shown here is derived from an EMBL/GenBank/DDBJ whole genome shotgun (WGS) entry which is preliminary data.</text>
</comment>
<keyword evidence="4" id="KW-1185">Reference proteome</keyword>
<keyword evidence="1" id="KW-0472">Membrane</keyword>
<evidence type="ECO:0000259" key="2">
    <source>
        <dbReference type="Pfam" id="PF20153"/>
    </source>
</evidence>
<feature type="transmembrane region" description="Helical" evidence="1">
    <location>
        <begin position="64"/>
        <end position="83"/>
    </location>
</feature>
<sequence>MDCVLIFADLFSATLTSCIVDFKWIPYNKWCTISNKMLRYQLKFLSRSPPLSRSPSPSDIRVNVYWFMSLVFSLSAALFATLVEQWVRDYMHVFQ</sequence>